<reference evidence="3 4" key="1">
    <citation type="journal article" date="2021" name="Nat. Commun.">
        <title>Incipient diploidization of the medicinal plant Perilla within 10,000 years.</title>
        <authorList>
            <person name="Zhang Y."/>
            <person name="Shen Q."/>
            <person name="Leng L."/>
            <person name="Zhang D."/>
            <person name="Chen S."/>
            <person name="Shi Y."/>
            <person name="Ning Z."/>
            <person name="Chen S."/>
        </authorList>
    </citation>
    <scope>NUCLEOTIDE SEQUENCE [LARGE SCALE GENOMIC DNA]</scope>
    <source>
        <strain evidence="4">cv. PC099</strain>
    </source>
</reference>
<accession>A0AAD4JNZ4</accession>
<name>A0AAD4JNZ4_PERFH</name>
<dbReference type="Pfam" id="PF12222">
    <property type="entry name" value="PNGaseA"/>
    <property type="match status" value="1"/>
</dbReference>
<dbReference type="InterPro" id="IPR056948">
    <property type="entry name" value="PNGaseA_N"/>
</dbReference>
<gene>
    <name evidence="3" type="ORF">C2S53_010767</name>
</gene>
<dbReference type="AlphaFoldDB" id="A0AAD4JNZ4"/>
<keyword evidence="4" id="KW-1185">Reference proteome</keyword>
<protein>
    <recommendedName>
        <fullName evidence="2">Peptide N-acetyl-beta-D-glucosaminyl asparaginase amidase A N-terminal domain-containing protein</fullName>
    </recommendedName>
</protein>
<comment type="caution">
    <text evidence="3">The sequence shown here is derived from an EMBL/GenBank/DDBJ whole genome shotgun (WGS) entry which is preliminary data.</text>
</comment>
<feature type="chain" id="PRO_5041900618" description="Peptide N-acetyl-beta-D-glucosaminyl asparaginase amidase A N-terminal domain-containing protein" evidence="1">
    <location>
        <begin position="24"/>
        <end position="570"/>
    </location>
</feature>
<keyword evidence="1" id="KW-0732">Signal</keyword>
<sequence length="570" mass="62879">MHLSLLLFLLSLTLISSPPPSAAAPPQQYIEVTAPLLFDSLTPSCTLPLLSHSFANTTGHPPTNATYSSPPTNCTWSNAVLHFSAASNGSQPDRTAAVWLSGSELLRTTTAEPTADGIFWNFRKDVTRYASLLRQSNLSLSVMLDNVLDDLHTGIFHVNVTFLYYDVVNTTDLAANTPLSLFRPDQNSVSLELNANPADLILPISSAGDEGFWFKIESESDSVSHGIEIPANTYRAVIEIYVSFHKNDAFWYTNPSDYYLEMNNLTTQRGHGAYREVLVKLDGNVIGSVIPFPVIYSGGINPLFWEPLVSMGTFNLPSYEQELTPFLGMLLDGNRHFLGINVAAASSYWLVDANLHLWLDQNSSNVEAGPIKYTNPSSCVERQAKFHELDGKFKIEGERKSEFSGWVNSTAGNFTTYVYSKVEFENKIVFKHNGTSKSVKQEVKVVDKVEVKSALGHSVSNVSRERRYPLKLTTTAMPGSEKDSCLMTSELDHSLKEEKKENGDFKRKSENRQKCRGWMFVGDGGILSGAAATSQSYHVKDSYGCYTRRVLAAGGSIKNDTHNCLCAAAA</sequence>
<evidence type="ECO:0000256" key="1">
    <source>
        <dbReference type="SAM" id="SignalP"/>
    </source>
</evidence>
<dbReference type="InterPro" id="IPR021102">
    <property type="entry name" value="PNGase_A"/>
</dbReference>
<feature type="domain" description="Peptide N-acetyl-beta-D-glucosaminyl asparaginase amidase A N-terminal" evidence="2">
    <location>
        <begin position="43"/>
        <end position="374"/>
    </location>
</feature>
<dbReference type="EMBL" id="SDAM02000018">
    <property type="protein sequence ID" value="KAH6837365.1"/>
    <property type="molecule type" value="Genomic_DNA"/>
</dbReference>
<feature type="signal peptide" evidence="1">
    <location>
        <begin position="1"/>
        <end position="23"/>
    </location>
</feature>
<dbReference type="PANTHER" id="PTHR31104">
    <property type="entry name" value="PEPTIDE-N4-(N-ACETYL-BETA-GLUCOSAMINYL)ASPARAGINE AMIDASE A PROTEIN"/>
    <property type="match status" value="1"/>
</dbReference>
<evidence type="ECO:0000313" key="3">
    <source>
        <dbReference type="EMBL" id="KAH6837365.1"/>
    </source>
</evidence>
<evidence type="ECO:0000259" key="2">
    <source>
        <dbReference type="Pfam" id="PF12222"/>
    </source>
</evidence>
<evidence type="ECO:0000313" key="4">
    <source>
        <dbReference type="Proteomes" id="UP001190926"/>
    </source>
</evidence>
<organism evidence="3 4">
    <name type="scientific">Perilla frutescens var. hirtella</name>
    <name type="common">Perilla citriodora</name>
    <name type="synonym">Perilla setoyensis</name>
    <dbReference type="NCBI Taxonomy" id="608512"/>
    <lineage>
        <taxon>Eukaryota</taxon>
        <taxon>Viridiplantae</taxon>
        <taxon>Streptophyta</taxon>
        <taxon>Embryophyta</taxon>
        <taxon>Tracheophyta</taxon>
        <taxon>Spermatophyta</taxon>
        <taxon>Magnoliopsida</taxon>
        <taxon>eudicotyledons</taxon>
        <taxon>Gunneridae</taxon>
        <taxon>Pentapetalae</taxon>
        <taxon>asterids</taxon>
        <taxon>lamiids</taxon>
        <taxon>Lamiales</taxon>
        <taxon>Lamiaceae</taxon>
        <taxon>Nepetoideae</taxon>
        <taxon>Elsholtzieae</taxon>
        <taxon>Perilla</taxon>
    </lineage>
</organism>
<dbReference type="Proteomes" id="UP001190926">
    <property type="component" value="Unassembled WGS sequence"/>
</dbReference>
<proteinExistence type="predicted"/>